<keyword evidence="1" id="KW-1133">Transmembrane helix</keyword>
<evidence type="ECO:0000313" key="3">
    <source>
        <dbReference type="Proteomes" id="UP001642540"/>
    </source>
</evidence>
<keyword evidence="1" id="KW-0812">Transmembrane</keyword>
<gene>
    <name evidence="2" type="ORF">ODALV1_LOCUS6063</name>
</gene>
<name>A0ABP1Q154_9HEXA</name>
<accession>A0ABP1Q154</accession>
<sequence>MDSYTKFALLVKKSGIILWGIFCTCVLFLFVILSLPIYLLRFVLIVFARHFHAKSLGNPITSLGTCFASEFPPSNQKNSPRSTVVATFVIEGEVPMESVETLIKRRWFESETEGEVINLKCRYPELQQYVESWMGFLFWKQDPEFQLQNHLKTHHLHSDTEMEEHYCSFIEDLINKTFVPKRSPWEIYIVPNYQNELYEIQNEVNTLLAIRFHHSLADGFSIFHAVIEHLLGTPLPLPKLFNPSYKQFYSTGANNSIL</sequence>
<keyword evidence="1" id="KW-0472">Membrane</keyword>
<feature type="transmembrane region" description="Helical" evidence="1">
    <location>
        <begin position="16"/>
        <end position="40"/>
    </location>
</feature>
<evidence type="ECO:0000313" key="2">
    <source>
        <dbReference type="EMBL" id="CAL8085287.1"/>
    </source>
</evidence>
<comment type="caution">
    <text evidence="2">The sequence shown here is derived from an EMBL/GenBank/DDBJ whole genome shotgun (WGS) entry which is preliminary data.</text>
</comment>
<protein>
    <recommendedName>
        <fullName evidence="4">Diacylglycerol O-acyltransferase</fullName>
    </recommendedName>
</protein>
<proteinExistence type="predicted"/>
<organism evidence="2 3">
    <name type="scientific">Orchesella dallaii</name>
    <dbReference type="NCBI Taxonomy" id="48710"/>
    <lineage>
        <taxon>Eukaryota</taxon>
        <taxon>Metazoa</taxon>
        <taxon>Ecdysozoa</taxon>
        <taxon>Arthropoda</taxon>
        <taxon>Hexapoda</taxon>
        <taxon>Collembola</taxon>
        <taxon>Entomobryomorpha</taxon>
        <taxon>Entomobryoidea</taxon>
        <taxon>Orchesellidae</taxon>
        <taxon>Orchesellinae</taxon>
        <taxon>Orchesella</taxon>
    </lineage>
</organism>
<keyword evidence="3" id="KW-1185">Reference proteome</keyword>
<dbReference type="Proteomes" id="UP001642540">
    <property type="component" value="Unassembled WGS sequence"/>
</dbReference>
<reference evidence="2 3" key="1">
    <citation type="submission" date="2024-08" db="EMBL/GenBank/DDBJ databases">
        <authorList>
            <person name="Cucini C."/>
            <person name="Frati F."/>
        </authorList>
    </citation>
    <scope>NUCLEOTIDE SEQUENCE [LARGE SCALE GENOMIC DNA]</scope>
</reference>
<evidence type="ECO:0008006" key="4">
    <source>
        <dbReference type="Google" id="ProtNLM"/>
    </source>
</evidence>
<evidence type="ECO:0000256" key="1">
    <source>
        <dbReference type="SAM" id="Phobius"/>
    </source>
</evidence>
<dbReference type="EMBL" id="CAXLJM020000019">
    <property type="protein sequence ID" value="CAL8085287.1"/>
    <property type="molecule type" value="Genomic_DNA"/>
</dbReference>